<accession>A0A3N6NF27</accession>
<organism evidence="3 4">
    <name type="scientific">Okeania hirsuta</name>
    <dbReference type="NCBI Taxonomy" id="1458930"/>
    <lineage>
        <taxon>Bacteria</taxon>
        <taxon>Bacillati</taxon>
        <taxon>Cyanobacteriota</taxon>
        <taxon>Cyanophyceae</taxon>
        <taxon>Oscillatoriophycideae</taxon>
        <taxon>Oscillatoriales</taxon>
        <taxon>Microcoleaceae</taxon>
        <taxon>Okeania</taxon>
    </lineage>
</organism>
<dbReference type="PANTHER" id="PTHR11487">
    <property type="entry name" value="THIOESTERASE"/>
    <property type="match status" value="1"/>
</dbReference>
<evidence type="ECO:0000259" key="2">
    <source>
        <dbReference type="Pfam" id="PF00975"/>
    </source>
</evidence>
<comment type="similarity">
    <text evidence="1">Belongs to the thioesterase family.</text>
</comment>
<sequence>MNTTITPSPWIKIFQPISQPTLRLFCFHPSASGASLFRLWGKYLPSNIEVCAIQLPGRETRIKEPLITKWDNLLPPLTQALKPLIIEYPFVFFGHSLGAAVCFEVAHQLRMKKLPTPKCLFISGRYAPHIPIDNPVHQKSDQVLMSKFRDYGGTPEAVLQNRDLIELFLPILRADLTLHETYIESGEPPFQFPIVSFRGKNDGELNHEELFEWSHHTLGSFDLHEFPGGHMFFQKEPKTLIETILKFL</sequence>
<evidence type="ECO:0000256" key="1">
    <source>
        <dbReference type="ARBA" id="ARBA00007169"/>
    </source>
</evidence>
<feature type="domain" description="Thioesterase" evidence="2">
    <location>
        <begin position="23"/>
        <end position="247"/>
    </location>
</feature>
<dbReference type="SUPFAM" id="SSF53474">
    <property type="entry name" value="alpha/beta-Hydrolases"/>
    <property type="match status" value="1"/>
</dbReference>
<dbReference type="InterPro" id="IPR012223">
    <property type="entry name" value="TEII"/>
</dbReference>
<dbReference type="InterPro" id="IPR001031">
    <property type="entry name" value="Thioesterase"/>
</dbReference>
<dbReference type="Pfam" id="PF00975">
    <property type="entry name" value="Thioesterase"/>
    <property type="match status" value="1"/>
</dbReference>
<dbReference type="Gene3D" id="3.40.50.1820">
    <property type="entry name" value="alpha/beta hydrolase"/>
    <property type="match status" value="1"/>
</dbReference>
<reference evidence="3 4" key="1">
    <citation type="journal article" date="2018" name="ACS Chem. Biol.">
        <title>Ketoreductase domain dysfunction expands chemodiversity: malyngamide biosynthesis in the cyanobacterium Okeania hirsuta.</title>
        <authorList>
            <person name="Moss N.A."/>
            <person name="Leao T."/>
            <person name="Rankin M."/>
            <person name="McCullough T.M."/>
            <person name="Qu P."/>
            <person name="Korobeynikov A."/>
            <person name="Smith J.L."/>
            <person name="Gerwick L."/>
            <person name="Gerwick W.H."/>
        </authorList>
    </citation>
    <scope>NUCLEOTIDE SEQUENCE [LARGE SCALE GENOMIC DNA]</scope>
    <source>
        <strain evidence="3 4">PAB10Feb10-1</strain>
    </source>
</reference>
<dbReference type="AlphaFoldDB" id="A0A3N6NF27"/>
<dbReference type="InterPro" id="IPR029058">
    <property type="entry name" value="AB_hydrolase_fold"/>
</dbReference>
<dbReference type="EMBL" id="RCBY01000083">
    <property type="protein sequence ID" value="RQH40887.1"/>
    <property type="molecule type" value="Genomic_DNA"/>
</dbReference>
<comment type="caution">
    <text evidence="3">The sequence shown here is derived from an EMBL/GenBank/DDBJ whole genome shotgun (WGS) entry which is preliminary data.</text>
</comment>
<evidence type="ECO:0000313" key="4">
    <source>
        <dbReference type="Proteomes" id="UP000269154"/>
    </source>
</evidence>
<dbReference type="Proteomes" id="UP000269154">
    <property type="component" value="Unassembled WGS sequence"/>
</dbReference>
<protein>
    <submittedName>
        <fullName evidence="3">Thioesterase</fullName>
    </submittedName>
</protein>
<dbReference type="PANTHER" id="PTHR11487:SF0">
    <property type="entry name" value="S-ACYL FATTY ACID SYNTHASE THIOESTERASE, MEDIUM CHAIN"/>
    <property type="match status" value="1"/>
</dbReference>
<name>A0A3N6NF27_9CYAN</name>
<dbReference type="OrthoDB" id="2213423at2"/>
<keyword evidence="4" id="KW-1185">Reference proteome</keyword>
<proteinExistence type="inferred from homology"/>
<evidence type="ECO:0000313" key="3">
    <source>
        <dbReference type="EMBL" id="RQH40887.1"/>
    </source>
</evidence>
<gene>
    <name evidence="3" type="ORF">D5R40_15820</name>
</gene>
<dbReference type="GO" id="GO:0008610">
    <property type="term" value="P:lipid biosynthetic process"/>
    <property type="evidence" value="ECO:0007669"/>
    <property type="project" value="TreeGrafter"/>
</dbReference>
<dbReference type="RefSeq" id="WP_124154872.1">
    <property type="nucleotide sequence ID" value="NZ_CAWOKI010000163.1"/>
</dbReference>